<organism evidence="1 2">
    <name type="scientific">Bauhinia variegata</name>
    <name type="common">Purple orchid tree</name>
    <name type="synonym">Phanera variegata</name>
    <dbReference type="NCBI Taxonomy" id="167791"/>
    <lineage>
        <taxon>Eukaryota</taxon>
        <taxon>Viridiplantae</taxon>
        <taxon>Streptophyta</taxon>
        <taxon>Embryophyta</taxon>
        <taxon>Tracheophyta</taxon>
        <taxon>Spermatophyta</taxon>
        <taxon>Magnoliopsida</taxon>
        <taxon>eudicotyledons</taxon>
        <taxon>Gunneridae</taxon>
        <taxon>Pentapetalae</taxon>
        <taxon>rosids</taxon>
        <taxon>fabids</taxon>
        <taxon>Fabales</taxon>
        <taxon>Fabaceae</taxon>
        <taxon>Cercidoideae</taxon>
        <taxon>Cercideae</taxon>
        <taxon>Bauhiniinae</taxon>
        <taxon>Bauhinia</taxon>
    </lineage>
</organism>
<dbReference type="EMBL" id="CM039438">
    <property type="protein sequence ID" value="KAI4299470.1"/>
    <property type="molecule type" value="Genomic_DNA"/>
</dbReference>
<accession>A0ACB9KQ70</accession>
<protein>
    <submittedName>
        <fullName evidence="1">Uncharacterized protein</fullName>
    </submittedName>
</protein>
<proteinExistence type="predicted"/>
<gene>
    <name evidence="1" type="ORF">L6164_032930</name>
</gene>
<evidence type="ECO:0000313" key="1">
    <source>
        <dbReference type="EMBL" id="KAI4299470.1"/>
    </source>
</evidence>
<comment type="caution">
    <text evidence="1">The sequence shown here is derived from an EMBL/GenBank/DDBJ whole genome shotgun (WGS) entry which is preliminary data.</text>
</comment>
<reference evidence="1 2" key="1">
    <citation type="journal article" date="2022" name="DNA Res.">
        <title>Chromosomal-level genome assembly of the orchid tree Bauhinia variegata (Leguminosae; Cercidoideae) supports the allotetraploid origin hypothesis of Bauhinia.</title>
        <authorList>
            <person name="Zhong Y."/>
            <person name="Chen Y."/>
            <person name="Zheng D."/>
            <person name="Pang J."/>
            <person name="Liu Y."/>
            <person name="Luo S."/>
            <person name="Meng S."/>
            <person name="Qian L."/>
            <person name="Wei D."/>
            <person name="Dai S."/>
            <person name="Zhou R."/>
        </authorList>
    </citation>
    <scope>NUCLEOTIDE SEQUENCE [LARGE SCALE GENOMIC DNA]</scope>
    <source>
        <strain evidence="1">BV-YZ2020</strain>
    </source>
</reference>
<keyword evidence="2" id="KW-1185">Reference proteome</keyword>
<name>A0ACB9KQ70_BAUVA</name>
<dbReference type="Proteomes" id="UP000828941">
    <property type="component" value="Chromosome 13"/>
</dbReference>
<evidence type="ECO:0000313" key="2">
    <source>
        <dbReference type="Proteomes" id="UP000828941"/>
    </source>
</evidence>
<sequence length="359" mass="39436">MAGFLNFNYISIFCILIFCCSTLTARPTSSSPTRSLSTNPNFDPETDILGDAQIADDGSSVSLTRPSTSSSGLLLRKSPIRLADATSGNPTSFSTEFSFSISPDDGDGLVLVLFPGNVSSIFPGKGTFGLSLENNFLGVEFDTSLDDNVGDLNANHVGINVANLVSSVVGNVSSINLVLNSGEKLKSWVDYNASSKRLEVRLSRLNEPRPFSPIIAHAIDLLKLWGNKDVFVGISSANGNSQQITSVYSWKLSLRVFPKWMHSLPVDPRGYSEQKHDENFRSHKRNYCPLSILAGLIFVTGSFALVAFLLLFMWAIFISKYEECPVKIPAHPADFRYERIDVAIEKNTTDEKLEHKCFS</sequence>